<dbReference type="NCBIfam" id="TIGR00691">
    <property type="entry name" value="spoT_relA"/>
    <property type="match status" value="1"/>
</dbReference>
<dbReference type="InterPro" id="IPR007685">
    <property type="entry name" value="RelA_SpoT"/>
</dbReference>
<dbReference type="CDD" id="cd04876">
    <property type="entry name" value="ACT_RelA-SpoT"/>
    <property type="match status" value="1"/>
</dbReference>
<dbReference type="SUPFAM" id="SSF81271">
    <property type="entry name" value="TGS-like"/>
    <property type="match status" value="1"/>
</dbReference>
<dbReference type="InterPro" id="IPR045865">
    <property type="entry name" value="ACT-like_dom_sf"/>
</dbReference>
<evidence type="ECO:0000256" key="7">
    <source>
        <dbReference type="RuleBase" id="RU003847"/>
    </source>
</evidence>
<dbReference type="Gene3D" id="1.10.3210.10">
    <property type="entry name" value="Hypothetical protein af1432"/>
    <property type="match status" value="1"/>
</dbReference>
<dbReference type="GO" id="GO:0015949">
    <property type="term" value="P:nucleobase-containing small molecule interconversion"/>
    <property type="evidence" value="ECO:0007669"/>
    <property type="project" value="UniProtKB-ARBA"/>
</dbReference>
<evidence type="ECO:0000313" key="15">
    <source>
        <dbReference type="Proteomes" id="UP000199140"/>
    </source>
</evidence>
<feature type="domain" description="HD" evidence="10">
    <location>
        <begin position="109"/>
        <end position="208"/>
    </location>
</feature>
<dbReference type="SMART" id="SM00471">
    <property type="entry name" value="HDc"/>
    <property type="match status" value="1"/>
</dbReference>
<dbReference type="CDD" id="cd00077">
    <property type="entry name" value="HDc"/>
    <property type="match status" value="1"/>
</dbReference>
<dbReference type="Gene3D" id="3.10.20.30">
    <property type="match status" value="1"/>
</dbReference>
<dbReference type="Pfam" id="PF04607">
    <property type="entry name" value="RelA_SpoT"/>
    <property type="match status" value="1"/>
</dbReference>
<protein>
    <recommendedName>
        <fullName evidence="2">GTP pyrophosphokinase rsh</fullName>
        <ecNumber evidence="1">2.7.6.5</ecNumber>
    </recommendedName>
    <alternativeName>
        <fullName evidence="5">(p)ppGpp synthase</fullName>
    </alternativeName>
    <alternativeName>
        <fullName evidence="4">ATP:GTP 3'-pyrophosphotransferase</fullName>
    </alternativeName>
</protein>
<evidence type="ECO:0000259" key="9">
    <source>
        <dbReference type="PROSITE" id="PS51671"/>
    </source>
</evidence>
<comment type="similarity">
    <text evidence="7">Belongs to the relA/spoT family.</text>
</comment>
<dbReference type="GO" id="GO:0005886">
    <property type="term" value="C:plasma membrane"/>
    <property type="evidence" value="ECO:0007669"/>
    <property type="project" value="TreeGrafter"/>
</dbReference>
<evidence type="ECO:0000256" key="2">
    <source>
        <dbReference type="ARBA" id="ARBA00014315"/>
    </source>
</evidence>
<sequence>MGLDAHDLTETGPGGDAGFSRSEAGPAPEGFPPPGAGAGPAVAEQSRVIPTPRTTQEAPAPSRRMMRQYELVERVKRYNPAADEALLNRAYVYAMQAHGTQKRASGDPFFAHPLEVAAILTDLHLDDATIVAAVLHDTVEDTEATLEEIRRLFGPEIGALVDGLTKLKRLDLVSKQAAQGENFRKLLLAVAADVRVLLVKLADRLHNMRTLQHMREDKRHRIAQETLDIYAPLSGRMGMQELREELEDLAFRNLEPEVYATITQRLARLTAKSESVVETIAQVLTEKLAAQGITAEVSGRQKRPFSIWSKMERKSVAFEQLSDIFGFRVVVNTVQECYAALGIVHTSWPMVPGRYKDYISTPKQNDYRSIHTTVIGPKSQRVELQIRTCAMDDIAEYGIAAHAHYKEVGAELVKDPGRAEGSVHPRLAGESGAYQWLRRTIELLAEGDSPEEFLEHTKLELFQDQVFCFTPKGRLIALPRGATPIDFAYAVHTDVGNTAVGAKINGRMAPLLHELANGDEVEISRSDGASPPAAWESLVVTGKARAAIRRATRAAVRRQYAGLGRQILDRAFERAAKTFSEDKLRGALPRLARATTEDVFAAVGRGEMFSGDVVRAVYPDHRDERRPSPAQGAANGAGRLVRSADQTMRLTFQGADGKEGAEDRSDAIPIRGLAGDLPVTFAPNGGAVPGDRIVGILTPGVGVTVYPIQSAALAAFDNEPERWLDVRWDTEALGGERFPARLALKSINEPGVFAQIAQVIADHDGNIDNISMKRRTQDFTDITIDLSVWDLQHLNAIIAELRGKRPVNSVERVNG</sequence>
<dbReference type="GO" id="GO:0008893">
    <property type="term" value="F:guanosine-3',5'-bis(diphosphate) 3'-diphosphatase activity"/>
    <property type="evidence" value="ECO:0007669"/>
    <property type="project" value="TreeGrafter"/>
</dbReference>
<dbReference type="Pfam" id="PF13291">
    <property type="entry name" value="ACT_4"/>
    <property type="match status" value="1"/>
</dbReference>
<dbReference type="InterPro" id="IPR012675">
    <property type="entry name" value="Beta-grasp_dom_sf"/>
</dbReference>
<dbReference type="SUPFAM" id="SSF55021">
    <property type="entry name" value="ACT-like"/>
    <property type="match status" value="1"/>
</dbReference>
<comment type="function">
    <text evidence="7">In eubacteria ppGpp (guanosine 3'-diphosphate 5'-diphosphate) is a mediator of the stringent response that coordinates a variety of cellular activities in response to changes in nutritional abundance.</text>
</comment>
<accession>A0AAE8HN24</accession>
<dbReference type="InterPro" id="IPR004811">
    <property type="entry name" value="RelA/Spo_fam"/>
</dbReference>
<keyword evidence="3" id="KW-0342">GTP-binding</keyword>
<dbReference type="SUPFAM" id="SSF81301">
    <property type="entry name" value="Nucleotidyltransferase"/>
    <property type="match status" value="1"/>
</dbReference>
<dbReference type="FunFam" id="3.10.20.30:FF:000002">
    <property type="entry name" value="GTP pyrophosphokinase (RelA/SpoT)"/>
    <property type="match status" value="1"/>
</dbReference>
<comment type="catalytic activity">
    <reaction evidence="6">
        <text>GTP + ATP = guanosine 3'-diphosphate 5'-triphosphate + AMP</text>
        <dbReference type="Rhea" id="RHEA:22088"/>
        <dbReference type="ChEBI" id="CHEBI:30616"/>
        <dbReference type="ChEBI" id="CHEBI:37565"/>
        <dbReference type="ChEBI" id="CHEBI:142410"/>
        <dbReference type="ChEBI" id="CHEBI:456215"/>
        <dbReference type="EC" id="2.7.6.5"/>
    </reaction>
</comment>
<dbReference type="Gene3D" id="3.30.460.10">
    <property type="entry name" value="Beta Polymerase, domain 2"/>
    <property type="match status" value="1"/>
</dbReference>
<evidence type="ECO:0000259" key="10">
    <source>
        <dbReference type="PROSITE" id="PS51831"/>
    </source>
</evidence>
<dbReference type="Pfam" id="PF13328">
    <property type="entry name" value="HD_4"/>
    <property type="match status" value="1"/>
</dbReference>
<feature type="domain" description="ACT" evidence="9">
    <location>
        <begin position="741"/>
        <end position="815"/>
    </location>
</feature>
<dbReference type="InterPro" id="IPR045600">
    <property type="entry name" value="RelA/SpoT_AH_RIS"/>
</dbReference>
<dbReference type="Proteomes" id="UP000185487">
    <property type="component" value="Chromosome"/>
</dbReference>
<evidence type="ECO:0000256" key="5">
    <source>
        <dbReference type="ARBA" id="ARBA00032407"/>
    </source>
</evidence>
<dbReference type="InterPro" id="IPR003607">
    <property type="entry name" value="HD/PDEase_dom"/>
</dbReference>
<dbReference type="PANTHER" id="PTHR21262:SF36">
    <property type="entry name" value="BIFUNCTIONAL (P)PPGPP SYNTHASE_HYDROLASE SPOT"/>
    <property type="match status" value="1"/>
</dbReference>
<evidence type="ECO:0000313" key="12">
    <source>
        <dbReference type="EMBL" id="APT30808.1"/>
    </source>
</evidence>
<dbReference type="InterPro" id="IPR004095">
    <property type="entry name" value="TGS"/>
</dbReference>
<dbReference type="CDD" id="cd01668">
    <property type="entry name" value="TGS_RSH"/>
    <property type="match status" value="1"/>
</dbReference>
<dbReference type="Proteomes" id="UP000199140">
    <property type="component" value="Unassembled WGS sequence"/>
</dbReference>
<dbReference type="GO" id="GO:0005525">
    <property type="term" value="F:GTP binding"/>
    <property type="evidence" value="ECO:0007669"/>
    <property type="project" value="UniProtKB-KW"/>
</dbReference>
<dbReference type="Pfam" id="PF19296">
    <property type="entry name" value="RelA_AH_RIS"/>
    <property type="match status" value="1"/>
</dbReference>
<dbReference type="InterPro" id="IPR006674">
    <property type="entry name" value="HD_domain"/>
</dbReference>
<dbReference type="PROSITE" id="PS51880">
    <property type="entry name" value="TGS"/>
    <property type="match status" value="1"/>
</dbReference>
<dbReference type="AlphaFoldDB" id="A0AAE8HN24"/>
<dbReference type="GO" id="GO:0015969">
    <property type="term" value="P:guanosine tetraphosphate metabolic process"/>
    <property type="evidence" value="ECO:0007669"/>
    <property type="project" value="InterPro"/>
</dbReference>
<dbReference type="FunFam" id="3.30.460.10:FF:000001">
    <property type="entry name" value="GTP pyrophosphokinase RelA"/>
    <property type="match status" value="1"/>
</dbReference>
<evidence type="ECO:0000256" key="3">
    <source>
        <dbReference type="ARBA" id="ARBA00023134"/>
    </source>
</evidence>
<dbReference type="InterPro" id="IPR033655">
    <property type="entry name" value="TGS_RelA/SpoT"/>
</dbReference>
<dbReference type="InterPro" id="IPR002912">
    <property type="entry name" value="ACT_dom"/>
</dbReference>
<dbReference type="InterPro" id="IPR043519">
    <property type="entry name" value="NT_sf"/>
</dbReference>
<evidence type="ECO:0000256" key="6">
    <source>
        <dbReference type="ARBA" id="ARBA00048244"/>
    </source>
</evidence>
<organism evidence="13 15">
    <name type="scientific">Methylobacterium phyllosphaerae</name>
    <dbReference type="NCBI Taxonomy" id="418223"/>
    <lineage>
        <taxon>Bacteria</taxon>
        <taxon>Pseudomonadati</taxon>
        <taxon>Pseudomonadota</taxon>
        <taxon>Alphaproteobacteria</taxon>
        <taxon>Hyphomicrobiales</taxon>
        <taxon>Methylobacteriaceae</taxon>
        <taxon>Methylobacterium</taxon>
    </lineage>
</organism>
<evidence type="ECO:0000259" key="11">
    <source>
        <dbReference type="PROSITE" id="PS51880"/>
    </source>
</evidence>
<gene>
    <name evidence="12" type="ORF">MCBMB27_01517</name>
    <name evidence="13" type="ORF">SAMN05192567_101303</name>
</gene>
<reference evidence="12 14" key="1">
    <citation type="submission" date="2016-04" db="EMBL/GenBank/DDBJ databases">
        <title>Complete genome sequencing and analysis of CBMB27, Methylobacterium phyllosphaerae isolated from leaf tissues of rice (Oryza sativa L.).</title>
        <authorList>
            <person name="Lee Y."/>
            <person name="Hwangbo K."/>
            <person name="Chung H."/>
            <person name="Yoo J."/>
            <person name="Kim K.Y."/>
            <person name="Sa T.M."/>
            <person name="Um Y."/>
            <person name="Madhaiyan M."/>
        </authorList>
    </citation>
    <scope>NUCLEOTIDE SEQUENCE [LARGE SCALE GENOMIC DNA]</scope>
    <source>
        <strain evidence="12 14">CBMB27</strain>
    </source>
</reference>
<dbReference type="PROSITE" id="PS51831">
    <property type="entry name" value="HD"/>
    <property type="match status" value="1"/>
</dbReference>
<dbReference type="EC" id="2.7.6.5" evidence="1"/>
<dbReference type="GO" id="GO:0042594">
    <property type="term" value="P:response to starvation"/>
    <property type="evidence" value="ECO:0007669"/>
    <property type="project" value="TreeGrafter"/>
</dbReference>
<dbReference type="EMBL" id="CP015367">
    <property type="protein sequence ID" value="APT30808.1"/>
    <property type="molecule type" value="Genomic_DNA"/>
</dbReference>
<evidence type="ECO:0000256" key="8">
    <source>
        <dbReference type="SAM" id="MobiDB-lite"/>
    </source>
</evidence>
<dbReference type="SMART" id="SM00954">
    <property type="entry name" value="RelA_SpoT"/>
    <property type="match status" value="1"/>
</dbReference>
<dbReference type="Gene3D" id="3.30.70.260">
    <property type="match status" value="1"/>
</dbReference>
<dbReference type="CDD" id="cd05399">
    <property type="entry name" value="NT_Rel-Spo_like"/>
    <property type="match status" value="1"/>
</dbReference>
<keyword evidence="12" id="KW-0808">Transferase</keyword>
<name>A0AAE8HN24_9HYPH</name>
<dbReference type="PANTHER" id="PTHR21262">
    <property type="entry name" value="GUANOSINE-3',5'-BIS DIPHOSPHATE 3'-PYROPHOSPHOHYDROLASE"/>
    <property type="match status" value="1"/>
</dbReference>
<dbReference type="Pfam" id="PF02824">
    <property type="entry name" value="TGS"/>
    <property type="match status" value="1"/>
</dbReference>
<dbReference type="PROSITE" id="PS51671">
    <property type="entry name" value="ACT"/>
    <property type="match status" value="1"/>
</dbReference>
<keyword evidence="3" id="KW-0547">Nucleotide-binding</keyword>
<evidence type="ECO:0000313" key="14">
    <source>
        <dbReference type="Proteomes" id="UP000185487"/>
    </source>
</evidence>
<dbReference type="EMBL" id="FOPK01000001">
    <property type="protein sequence ID" value="SFG26279.1"/>
    <property type="molecule type" value="Genomic_DNA"/>
</dbReference>
<dbReference type="GO" id="GO:0008728">
    <property type="term" value="F:GTP diphosphokinase activity"/>
    <property type="evidence" value="ECO:0007669"/>
    <property type="project" value="UniProtKB-EC"/>
</dbReference>
<evidence type="ECO:0000256" key="1">
    <source>
        <dbReference type="ARBA" id="ARBA00013251"/>
    </source>
</evidence>
<feature type="domain" description="TGS" evidence="11">
    <location>
        <begin position="464"/>
        <end position="525"/>
    </location>
</feature>
<evidence type="ECO:0000313" key="13">
    <source>
        <dbReference type="EMBL" id="SFG26279.1"/>
    </source>
</evidence>
<reference evidence="13 15" key="2">
    <citation type="submission" date="2016-10" db="EMBL/GenBank/DDBJ databases">
        <authorList>
            <person name="Varghese N."/>
            <person name="Submissions S."/>
        </authorList>
    </citation>
    <scope>NUCLEOTIDE SEQUENCE [LARGE SCALE GENOMIC DNA]</scope>
    <source>
        <strain evidence="13 15">CBMB27</strain>
    </source>
</reference>
<dbReference type="SUPFAM" id="SSF109604">
    <property type="entry name" value="HD-domain/PDEase-like"/>
    <property type="match status" value="1"/>
</dbReference>
<dbReference type="KEGG" id="mphy:MCBMB27_01517"/>
<feature type="region of interest" description="Disordered" evidence="8">
    <location>
        <begin position="1"/>
        <end position="62"/>
    </location>
</feature>
<dbReference type="InterPro" id="IPR012676">
    <property type="entry name" value="TGS-like"/>
</dbReference>
<evidence type="ECO:0000256" key="4">
    <source>
        <dbReference type="ARBA" id="ARBA00029754"/>
    </source>
</evidence>
<proteinExistence type="inferred from homology"/>
<keyword evidence="14" id="KW-1185">Reference proteome</keyword>
<dbReference type="FunFam" id="1.10.3210.10:FF:000001">
    <property type="entry name" value="GTP pyrophosphokinase RelA"/>
    <property type="match status" value="1"/>
</dbReference>